<dbReference type="Proteomes" id="UP000294200">
    <property type="component" value="Unassembled WGS sequence"/>
</dbReference>
<evidence type="ECO:0000313" key="2">
    <source>
        <dbReference type="Proteomes" id="UP000294200"/>
    </source>
</evidence>
<accession>A0A4R0XFR6</accession>
<proteinExistence type="predicted"/>
<dbReference type="AlphaFoldDB" id="A0A4R0XFR6"/>
<sequence length="80" mass="8642">MRSANRFFSASADSSLIAFMLAARPFVAPARFRMPTISAPIDFRRLLICSAIASTLRNSSDNLSSCGVIRSFSLSVVPIS</sequence>
<evidence type="ECO:0000313" key="1">
    <source>
        <dbReference type="EMBL" id="TCG09363.1"/>
    </source>
</evidence>
<comment type="caution">
    <text evidence="1">The sequence shown here is derived from an EMBL/GenBank/DDBJ whole genome shotgun (WGS) entry which is preliminary data.</text>
</comment>
<organism evidence="1 2">
    <name type="scientific">Paraburkholderia steynii</name>
    <dbReference type="NCBI Taxonomy" id="1245441"/>
    <lineage>
        <taxon>Bacteria</taxon>
        <taxon>Pseudomonadati</taxon>
        <taxon>Pseudomonadota</taxon>
        <taxon>Betaproteobacteria</taxon>
        <taxon>Burkholderiales</taxon>
        <taxon>Burkholderiaceae</taxon>
        <taxon>Paraburkholderia</taxon>
    </lineage>
</organism>
<name>A0A4R0XFR6_9BURK</name>
<keyword evidence="2" id="KW-1185">Reference proteome</keyword>
<gene>
    <name evidence="1" type="ORF">BZM27_06065</name>
</gene>
<reference evidence="1 2" key="1">
    <citation type="submission" date="2017-02" db="EMBL/GenBank/DDBJ databases">
        <title>Paraburkholderia sophoroidis sp. nov. and Paraburkholderia steynii sp. nov. rhizobial symbionts of the fynbos legume Hypocalyptus sophoroides.</title>
        <authorList>
            <person name="Steenkamp E.T."/>
            <person name="Beukes C.W."/>
            <person name="Van Zyl E."/>
            <person name="Avontuur J."/>
            <person name="Chan W.Y."/>
            <person name="Hassen A."/>
            <person name="Palmer M."/>
            <person name="Mthombeni L."/>
            <person name="Phalane F."/>
            <person name="Sereme K."/>
            <person name="Venter S.N."/>
        </authorList>
    </citation>
    <scope>NUCLEOTIDE SEQUENCE [LARGE SCALE GENOMIC DNA]</scope>
    <source>
        <strain evidence="1 2">HC1.1ba</strain>
    </source>
</reference>
<protein>
    <submittedName>
        <fullName evidence="1">Uncharacterized protein</fullName>
    </submittedName>
</protein>
<dbReference type="EMBL" id="MWML01000013">
    <property type="protein sequence ID" value="TCG09363.1"/>
    <property type="molecule type" value="Genomic_DNA"/>
</dbReference>